<dbReference type="SUPFAM" id="SSF88946">
    <property type="entry name" value="Sigma2 domain of RNA polymerase sigma factors"/>
    <property type="match status" value="1"/>
</dbReference>
<dbReference type="EMBL" id="VSSQ01000274">
    <property type="protein sequence ID" value="MPL89144.1"/>
    <property type="molecule type" value="Genomic_DNA"/>
</dbReference>
<gene>
    <name evidence="7" type="primary">rpoE_11</name>
    <name evidence="7" type="ORF">SDC9_35177</name>
</gene>
<dbReference type="SUPFAM" id="SSF88659">
    <property type="entry name" value="Sigma3 and sigma4 domains of RNA polymerase sigma factors"/>
    <property type="match status" value="1"/>
</dbReference>
<dbReference type="InterPro" id="IPR039425">
    <property type="entry name" value="RNA_pol_sigma-70-like"/>
</dbReference>
<dbReference type="InterPro" id="IPR014327">
    <property type="entry name" value="RNA_pol_sigma70_bacteroid"/>
</dbReference>
<organism evidence="7">
    <name type="scientific">bioreactor metagenome</name>
    <dbReference type="NCBI Taxonomy" id="1076179"/>
    <lineage>
        <taxon>unclassified sequences</taxon>
        <taxon>metagenomes</taxon>
        <taxon>ecological metagenomes</taxon>
    </lineage>
</organism>
<proteinExistence type="inferred from homology"/>
<dbReference type="NCBIfam" id="TIGR02937">
    <property type="entry name" value="sigma70-ECF"/>
    <property type="match status" value="1"/>
</dbReference>
<dbReference type="InterPro" id="IPR036388">
    <property type="entry name" value="WH-like_DNA-bd_sf"/>
</dbReference>
<dbReference type="InterPro" id="IPR014284">
    <property type="entry name" value="RNA_pol_sigma-70_dom"/>
</dbReference>
<sequence length="185" mass="21908">MGEMNTEILLKQIAAGDNDAFRLFYDRYYLQVYRFASYFVESSLLIEEIVSDVFCIIWQRREKLSQIEYFERYLYTITKNKAFYYLRNEQKISFTELDPLAGIITDDLDPEYLMVDKEFADSLKQAVDELPDRCRIIFMMAREEGLKYKEIADILSISEKTVNAQMVLAIKKLTKRLGNIVHFIL</sequence>
<accession>A0A644VCQ5</accession>
<dbReference type="Gene3D" id="1.10.1740.10">
    <property type="match status" value="1"/>
</dbReference>
<dbReference type="InterPro" id="IPR013324">
    <property type="entry name" value="RNA_pol_sigma_r3/r4-like"/>
</dbReference>
<dbReference type="CDD" id="cd06171">
    <property type="entry name" value="Sigma70_r4"/>
    <property type="match status" value="1"/>
</dbReference>
<evidence type="ECO:0000259" key="5">
    <source>
        <dbReference type="Pfam" id="PF04542"/>
    </source>
</evidence>
<dbReference type="PANTHER" id="PTHR43133">
    <property type="entry name" value="RNA POLYMERASE ECF-TYPE SIGMA FACTO"/>
    <property type="match status" value="1"/>
</dbReference>
<evidence type="ECO:0000256" key="2">
    <source>
        <dbReference type="ARBA" id="ARBA00023015"/>
    </source>
</evidence>
<evidence type="ECO:0000256" key="4">
    <source>
        <dbReference type="ARBA" id="ARBA00023163"/>
    </source>
</evidence>
<dbReference type="InterPro" id="IPR013249">
    <property type="entry name" value="RNA_pol_sigma70_r4_t2"/>
</dbReference>
<dbReference type="PANTHER" id="PTHR43133:SF46">
    <property type="entry name" value="RNA POLYMERASE SIGMA-70 FACTOR ECF SUBFAMILY"/>
    <property type="match status" value="1"/>
</dbReference>
<dbReference type="GO" id="GO:0016987">
    <property type="term" value="F:sigma factor activity"/>
    <property type="evidence" value="ECO:0007669"/>
    <property type="project" value="UniProtKB-KW"/>
</dbReference>
<evidence type="ECO:0000313" key="7">
    <source>
        <dbReference type="EMBL" id="MPL89144.1"/>
    </source>
</evidence>
<evidence type="ECO:0000256" key="3">
    <source>
        <dbReference type="ARBA" id="ARBA00023082"/>
    </source>
</evidence>
<dbReference type="InterPro" id="IPR007627">
    <property type="entry name" value="RNA_pol_sigma70_r2"/>
</dbReference>
<dbReference type="GO" id="GO:0006352">
    <property type="term" value="P:DNA-templated transcription initiation"/>
    <property type="evidence" value="ECO:0007669"/>
    <property type="project" value="InterPro"/>
</dbReference>
<keyword evidence="3" id="KW-0731">Sigma factor</keyword>
<dbReference type="GO" id="GO:0003677">
    <property type="term" value="F:DNA binding"/>
    <property type="evidence" value="ECO:0007669"/>
    <property type="project" value="InterPro"/>
</dbReference>
<name>A0A644VCQ5_9ZZZZ</name>
<comment type="caution">
    <text evidence="7">The sequence shown here is derived from an EMBL/GenBank/DDBJ whole genome shotgun (WGS) entry which is preliminary data.</text>
</comment>
<dbReference type="Gene3D" id="1.10.10.10">
    <property type="entry name" value="Winged helix-like DNA-binding domain superfamily/Winged helix DNA-binding domain"/>
    <property type="match status" value="1"/>
</dbReference>
<keyword evidence="2" id="KW-0805">Transcription regulation</keyword>
<dbReference type="AlphaFoldDB" id="A0A644VCQ5"/>
<evidence type="ECO:0000256" key="1">
    <source>
        <dbReference type="ARBA" id="ARBA00010641"/>
    </source>
</evidence>
<feature type="domain" description="RNA polymerase sigma-70 region 2" evidence="5">
    <location>
        <begin position="24"/>
        <end position="91"/>
    </location>
</feature>
<reference evidence="7" key="1">
    <citation type="submission" date="2019-08" db="EMBL/GenBank/DDBJ databases">
        <authorList>
            <person name="Kucharzyk K."/>
            <person name="Murdoch R.W."/>
            <person name="Higgins S."/>
            <person name="Loffler F."/>
        </authorList>
    </citation>
    <scope>NUCLEOTIDE SEQUENCE</scope>
</reference>
<evidence type="ECO:0000259" key="6">
    <source>
        <dbReference type="Pfam" id="PF08281"/>
    </source>
</evidence>
<dbReference type="NCBIfam" id="TIGR02985">
    <property type="entry name" value="Sig70_bacteroi1"/>
    <property type="match status" value="1"/>
</dbReference>
<dbReference type="InterPro" id="IPR013325">
    <property type="entry name" value="RNA_pol_sigma_r2"/>
</dbReference>
<comment type="similarity">
    <text evidence="1">Belongs to the sigma-70 factor family. ECF subfamily.</text>
</comment>
<dbReference type="Pfam" id="PF08281">
    <property type="entry name" value="Sigma70_r4_2"/>
    <property type="match status" value="1"/>
</dbReference>
<protein>
    <submittedName>
        <fullName evidence="7">ECF RNA polymerase sigma-E factor</fullName>
    </submittedName>
</protein>
<dbReference type="Pfam" id="PF04542">
    <property type="entry name" value="Sigma70_r2"/>
    <property type="match status" value="1"/>
</dbReference>
<keyword evidence="4" id="KW-0804">Transcription</keyword>
<feature type="domain" description="RNA polymerase sigma factor 70 region 4 type 2" evidence="6">
    <location>
        <begin position="122"/>
        <end position="173"/>
    </location>
</feature>